<protein>
    <submittedName>
        <fullName evidence="1">Tetraacyldisaccharide 4'-kinase</fullName>
        <ecNumber evidence="1">2.7.1.130</ecNumber>
    </submittedName>
</protein>
<dbReference type="EC" id="2.7.1.130" evidence="1"/>
<name>A0AC61RD48_9BACT</name>
<gene>
    <name evidence="1" type="primary">lpxK</name>
    <name evidence="1" type="ORF">E5331_11515</name>
</gene>
<evidence type="ECO:0000313" key="2">
    <source>
        <dbReference type="Proteomes" id="UP000306319"/>
    </source>
</evidence>
<organism evidence="1 2">
    <name type="scientific">Lepagella muris</name>
    <dbReference type="NCBI Taxonomy" id="3032870"/>
    <lineage>
        <taxon>Bacteria</taxon>
        <taxon>Pseudomonadati</taxon>
        <taxon>Bacteroidota</taxon>
        <taxon>Bacteroidia</taxon>
        <taxon>Bacteroidales</taxon>
        <taxon>Muribaculaceae</taxon>
        <taxon>Lepagella</taxon>
    </lineage>
</organism>
<dbReference type="EMBL" id="SRYB01000016">
    <property type="protein sequence ID" value="TGY78147.1"/>
    <property type="molecule type" value="Genomic_DNA"/>
</dbReference>
<dbReference type="Proteomes" id="UP000306319">
    <property type="component" value="Unassembled WGS sequence"/>
</dbReference>
<accession>A0AC61RD48</accession>
<reference evidence="1" key="1">
    <citation type="submission" date="2019-04" db="EMBL/GenBank/DDBJ databases">
        <title>Microbes associate with the intestines of laboratory mice.</title>
        <authorList>
            <person name="Navarre W."/>
            <person name="Wong E."/>
            <person name="Huang K."/>
            <person name="Tropini C."/>
            <person name="Ng K."/>
            <person name="Yu B."/>
        </authorList>
    </citation>
    <scope>NUCLEOTIDE SEQUENCE</scope>
    <source>
        <strain evidence="1">NM04_E33</strain>
    </source>
</reference>
<evidence type="ECO:0000313" key="1">
    <source>
        <dbReference type="EMBL" id="TGY78147.1"/>
    </source>
</evidence>
<keyword evidence="2" id="KW-1185">Reference proteome</keyword>
<keyword evidence="1" id="KW-0808">Transferase</keyword>
<proteinExistence type="predicted"/>
<sequence length="374" mass="43112">MSTDKVMTTKDKIVTGLLTPLSWLYGAGTWVRNWLFDSKILKEEEFEVPIVGVGNIAVGGTGKTPHVEYIVSNLAAEMKIAVLSRGYKRKTKGFVLANSKSTPDLIGDEPFQIYQKYGSHVRVAVCESRRKGIRELMRLYPDLQLIVLDDSFQHRWVKPKVSVLLTDYNRPFYNDRLLPLGRLRESTLQVNRADIVIVTKCPDELLPINYRITTKELDLMTYQKLFFSRYEYGPLKPVFADESPYRASLSSLTANDSVLLLSGIAHPRSFVRHFRMYPFKVKVDHFPDHHDFTREDIHQIYTRFKNMAGERKIIVTTEKDAVRLMFNPYFPKELKPFTFFQPISVKMINALDDKDFIEELSISLGVRGNNADSN</sequence>
<comment type="caution">
    <text evidence="1">The sequence shown here is derived from an EMBL/GenBank/DDBJ whole genome shotgun (WGS) entry which is preliminary data.</text>
</comment>